<name>A0ACC2WL14_9TREE</name>
<keyword evidence="2" id="KW-1185">Reference proteome</keyword>
<reference evidence="1" key="1">
    <citation type="submission" date="2023-04" db="EMBL/GenBank/DDBJ databases">
        <title>Draft Genome sequencing of Naganishia species isolated from polar environments using Oxford Nanopore Technology.</title>
        <authorList>
            <person name="Leo P."/>
            <person name="Venkateswaran K."/>
        </authorList>
    </citation>
    <scope>NUCLEOTIDE SEQUENCE</scope>
    <source>
        <strain evidence="1">MNA-CCFEE 5262</strain>
    </source>
</reference>
<dbReference type="EMBL" id="JASBWS010000017">
    <property type="protein sequence ID" value="KAJ9111854.1"/>
    <property type="molecule type" value="Genomic_DNA"/>
</dbReference>
<gene>
    <name evidence="1" type="ORF">QFC20_002441</name>
</gene>
<proteinExistence type="predicted"/>
<accession>A0ACC2WL14</accession>
<comment type="caution">
    <text evidence="1">The sequence shown here is derived from an EMBL/GenBank/DDBJ whole genome shotgun (WGS) entry which is preliminary data.</text>
</comment>
<evidence type="ECO:0000313" key="2">
    <source>
        <dbReference type="Proteomes" id="UP001230649"/>
    </source>
</evidence>
<dbReference type="Proteomes" id="UP001230649">
    <property type="component" value="Unassembled WGS sequence"/>
</dbReference>
<organism evidence="1 2">
    <name type="scientific">Naganishia adeliensis</name>
    <dbReference type="NCBI Taxonomy" id="92952"/>
    <lineage>
        <taxon>Eukaryota</taxon>
        <taxon>Fungi</taxon>
        <taxon>Dikarya</taxon>
        <taxon>Basidiomycota</taxon>
        <taxon>Agaricomycotina</taxon>
        <taxon>Tremellomycetes</taxon>
        <taxon>Filobasidiales</taxon>
        <taxon>Filobasidiaceae</taxon>
        <taxon>Naganishia</taxon>
    </lineage>
</organism>
<sequence length="576" mass="62361">MTSETPDAKPFPVPLGVLSVWQRSTRGDPLIDMGKDDPLPREADVVIIGSGLCGAVTAFSLLSAANRPKTVVMLEAREACSGASGRNAGHCRPDAYRGFTNFSRKHGDQDAMEILESERTVYELVDAFVKEHDIDCEWTPRPTFDVCLSDEFTGYSNIAYDNVVKRGGASEVKLHTGDNAPTVSGGVTRVDDATKAFEWPAATLNPAKLCYAVHRMSLEREGYSIFTHTPALSVTESTESTGSWTVNTSRGSITAAKVVHATNAYASALLPEMKGMITPTKAQALKLSIPPVGLEAFPRLEGSYSLRYLPEHFYSVAQRPDNSIVLGTSRGWTGMPKALQQSLINNVDDSKPMDEVTVNAFSTFSKLFPNAGYDASDLKVGDIPDKDGEPDRGVVDSKGFEYAWSGIIGITTDSVPFIGQIPGKPGQYIGAGFNGHGKWKILLDVFFSDVEIPICDCRTSELQEWIFLCAPALAQIVLGEDFENTNISRAFAITEERIGKLKAIIQQTSASSSHIAKKADGITLQELQEPLAAIDSLPSLSIGDGLERWHLGRSLIACLKLISRGNLGKEVHVVSL</sequence>
<protein>
    <submittedName>
        <fullName evidence="1">Uncharacterized protein</fullName>
    </submittedName>
</protein>
<evidence type="ECO:0000313" key="1">
    <source>
        <dbReference type="EMBL" id="KAJ9111854.1"/>
    </source>
</evidence>